<dbReference type="GO" id="GO:0005840">
    <property type="term" value="C:ribosome"/>
    <property type="evidence" value="ECO:0007669"/>
    <property type="project" value="UniProtKB-KW"/>
</dbReference>
<dbReference type="NCBIfam" id="TIGR00029">
    <property type="entry name" value="S20"/>
    <property type="match status" value="1"/>
</dbReference>
<evidence type="ECO:0000256" key="2">
    <source>
        <dbReference type="ARBA" id="ARBA00022884"/>
    </source>
</evidence>
<feature type="region of interest" description="Disordered" evidence="7">
    <location>
        <begin position="71"/>
        <end position="101"/>
    </location>
</feature>
<keyword evidence="1 6" id="KW-0699">rRNA-binding</keyword>
<evidence type="ECO:0000313" key="8">
    <source>
        <dbReference type="EMBL" id="PIS15086.1"/>
    </source>
</evidence>
<evidence type="ECO:0000256" key="6">
    <source>
        <dbReference type="HAMAP-Rule" id="MF_00500"/>
    </source>
</evidence>
<feature type="region of interest" description="Disordered" evidence="7">
    <location>
        <begin position="1"/>
        <end position="20"/>
    </location>
</feature>
<feature type="compositionally biased region" description="Basic residues" evidence="7">
    <location>
        <begin position="80"/>
        <end position="101"/>
    </location>
</feature>
<keyword evidence="3 6" id="KW-0689">Ribosomal protein</keyword>
<dbReference type="Pfam" id="PF01649">
    <property type="entry name" value="Ribosomal_S20p"/>
    <property type="match status" value="1"/>
</dbReference>
<name>A0A2H0WR13_9BACT</name>
<accession>A0A2H0WR13</accession>
<organism evidence="8 9">
    <name type="scientific">Candidatus Shapirobacteria bacterium CG09_land_8_20_14_0_10_38_17</name>
    <dbReference type="NCBI Taxonomy" id="1974884"/>
    <lineage>
        <taxon>Bacteria</taxon>
        <taxon>Candidatus Shapironibacteriota</taxon>
    </lineage>
</organism>
<protein>
    <recommendedName>
        <fullName evidence="5 6">Small ribosomal subunit protein bS20</fullName>
    </recommendedName>
</protein>
<dbReference type="GO" id="GO:0003735">
    <property type="term" value="F:structural constituent of ribosome"/>
    <property type="evidence" value="ECO:0007669"/>
    <property type="project" value="InterPro"/>
</dbReference>
<dbReference type="SUPFAM" id="SSF46992">
    <property type="entry name" value="Ribosomal protein S20"/>
    <property type="match status" value="1"/>
</dbReference>
<evidence type="ECO:0000256" key="7">
    <source>
        <dbReference type="SAM" id="MobiDB-lite"/>
    </source>
</evidence>
<comment type="function">
    <text evidence="6">Binds directly to 16S ribosomal RNA.</text>
</comment>
<evidence type="ECO:0000256" key="4">
    <source>
        <dbReference type="ARBA" id="ARBA00023274"/>
    </source>
</evidence>
<dbReference type="Proteomes" id="UP000231282">
    <property type="component" value="Unassembled WGS sequence"/>
</dbReference>
<keyword evidence="4 6" id="KW-0687">Ribonucleoprotein</keyword>
<evidence type="ECO:0000256" key="1">
    <source>
        <dbReference type="ARBA" id="ARBA00022730"/>
    </source>
</evidence>
<dbReference type="InterPro" id="IPR036510">
    <property type="entry name" value="Ribosomal_bS20_sf"/>
</dbReference>
<dbReference type="AlphaFoldDB" id="A0A2H0WR13"/>
<proteinExistence type="inferred from homology"/>
<dbReference type="GO" id="GO:1990904">
    <property type="term" value="C:ribonucleoprotein complex"/>
    <property type="evidence" value="ECO:0007669"/>
    <property type="project" value="UniProtKB-KW"/>
</dbReference>
<gene>
    <name evidence="6" type="primary">rpsT</name>
    <name evidence="8" type="ORF">COT63_01795</name>
</gene>
<reference evidence="9" key="1">
    <citation type="submission" date="2017-09" db="EMBL/GenBank/DDBJ databases">
        <title>Depth-based differentiation of microbial function through sediment-hosted aquifers and enrichment of novel symbionts in the deep terrestrial subsurface.</title>
        <authorList>
            <person name="Probst A.J."/>
            <person name="Ladd B."/>
            <person name="Jarett J.K."/>
            <person name="Geller-Mcgrath D.E."/>
            <person name="Sieber C.M.K."/>
            <person name="Emerson J.B."/>
            <person name="Anantharaman K."/>
            <person name="Thomas B.C."/>
            <person name="Malmstrom R."/>
            <person name="Stieglmeier M."/>
            <person name="Klingl A."/>
            <person name="Woyke T."/>
            <person name="Ryan C.M."/>
            <person name="Banfield J.F."/>
        </authorList>
    </citation>
    <scope>NUCLEOTIDE SEQUENCE [LARGE SCALE GENOMIC DNA]</scope>
</reference>
<evidence type="ECO:0000256" key="3">
    <source>
        <dbReference type="ARBA" id="ARBA00022980"/>
    </source>
</evidence>
<comment type="caution">
    <text evidence="8">The sequence shown here is derived from an EMBL/GenBank/DDBJ whole genome shotgun (WGS) entry which is preliminary data.</text>
</comment>
<comment type="similarity">
    <text evidence="6">Belongs to the bacterial ribosomal protein bS20 family.</text>
</comment>
<evidence type="ECO:0000313" key="9">
    <source>
        <dbReference type="Proteomes" id="UP000231282"/>
    </source>
</evidence>
<dbReference type="GO" id="GO:0019843">
    <property type="term" value="F:rRNA binding"/>
    <property type="evidence" value="ECO:0007669"/>
    <property type="project" value="UniProtKB-UniRule"/>
</dbReference>
<keyword evidence="2 6" id="KW-0694">RNA-binding</keyword>
<dbReference type="HAMAP" id="MF_00500">
    <property type="entry name" value="Ribosomal_bS20"/>
    <property type="match status" value="1"/>
</dbReference>
<evidence type="ECO:0000256" key="5">
    <source>
        <dbReference type="ARBA" id="ARBA00035136"/>
    </source>
</evidence>
<sequence>MPITKSAQKALKQQVRRAQENKRIRRAYKLAIKKFKKEPISKNLSWAYSKIDRAAKKNVIHKNKAARLKAQLSKLTTKSPIKKSPLKSSVKTKKKSSKKSS</sequence>
<dbReference type="EMBL" id="PEZH01000034">
    <property type="protein sequence ID" value="PIS15086.1"/>
    <property type="molecule type" value="Genomic_DNA"/>
</dbReference>
<dbReference type="GO" id="GO:0006412">
    <property type="term" value="P:translation"/>
    <property type="evidence" value="ECO:0007669"/>
    <property type="project" value="UniProtKB-UniRule"/>
</dbReference>
<dbReference type="Gene3D" id="1.20.58.110">
    <property type="entry name" value="Ribosomal protein S20"/>
    <property type="match status" value="1"/>
</dbReference>
<dbReference type="InterPro" id="IPR002583">
    <property type="entry name" value="Ribosomal_bS20"/>
</dbReference>